<evidence type="ECO:0000256" key="1">
    <source>
        <dbReference type="ARBA" id="ARBA00007430"/>
    </source>
</evidence>
<dbReference type="CDD" id="cd05237">
    <property type="entry name" value="UDP_invert_4-6DH_SDR_e"/>
    <property type="match status" value="1"/>
</dbReference>
<dbReference type="InterPro" id="IPR051203">
    <property type="entry name" value="Polysaccharide_Synthase-Rel"/>
</dbReference>
<dbReference type="Pfam" id="PF02719">
    <property type="entry name" value="Polysacc_synt_2"/>
    <property type="match status" value="1"/>
</dbReference>
<dbReference type="AlphaFoldDB" id="A0A345UIX0"/>
<evidence type="ECO:0000259" key="3">
    <source>
        <dbReference type="Pfam" id="PF02719"/>
    </source>
</evidence>
<protein>
    <submittedName>
        <fullName evidence="4">NDP-sugar epimerase</fullName>
    </submittedName>
</protein>
<dbReference type="RefSeq" id="WP_114983699.1">
    <property type="nucleotide sequence ID" value="NZ_CP027806.1"/>
</dbReference>
<feature type="transmembrane region" description="Helical" evidence="2">
    <location>
        <begin position="59"/>
        <end position="79"/>
    </location>
</feature>
<feature type="transmembrane region" description="Helical" evidence="2">
    <location>
        <begin position="118"/>
        <end position="139"/>
    </location>
</feature>
<dbReference type="SUPFAM" id="SSF51735">
    <property type="entry name" value="NAD(P)-binding Rossmann-fold domains"/>
    <property type="match status" value="2"/>
</dbReference>
<dbReference type="Gene3D" id="3.40.50.720">
    <property type="entry name" value="NAD(P)-binding Rossmann-like Domain"/>
    <property type="match status" value="2"/>
</dbReference>
<keyword evidence="2" id="KW-1133">Transmembrane helix</keyword>
<feature type="transmembrane region" description="Helical" evidence="2">
    <location>
        <begin position="91"/>
        <end position="112"/>
    </location>
</feature>
<dbReference type="Pfam" id="PF13727">
    <property type="entry name" value="CoA_binding_3"/>
    <property type="match status" value="1"/>
</dbReference>
<name>A0A345UIX0_9BACT</name>
<evidence type="ECO:0000313" key="4">
    <source>
        <dbReference type="EMBL" id="AXJ00422.1"/>
    </source>
</evidence>
<evidence type="ECO:0000313" key="5">
    <source>
        <dbReference type="Proteomes" id="UP000254808"/>
    </source>
</evidence>
<accession>A0A345UIX0</accession>
<keyword evidence="2" id="KW-0812">Transmembrane</keyword>
<dbReference type="OrthoDB" id="9803111at2"/>
<evidence type="ECO:0000256" key="2">
    <source>
        <dbReference type="SAM" id="Phobius"/>
    </source>
</evidence>
<comment type="similarity">
    <text evidence="1">Belongs to the polysaccharide synthase family.</text>
</comment>
<dbReference type="PANTHER" id="PTHR43318">
    <property type="entry name" value="UDP-N-ACETYLGLUCOSAMINE 4,6-DEHYDRATASE"/>
    <property type="match status" value="1"/>
</dbReference>
<dbReference type="InterPro" id="IPR036291">
    <property type="entry name" value="NAD(P)-bd_dom_sf"/>
</dbReference>
<dbReference type="PANTHER" id="PTHR43318:SF1">
    <property type="entry name" value="POLYSACCHARIDE BIOSYNTHESIS PROTEIN EPSC-RELATED"/>
    <property type="match status" value="1"/>
</dbReference>
<sequence>MKEALTKLLSKENLKADLFIGIRKRYFIKVGLDLFLFLLCAPIAVFIRMGHIDAWELLLIYTGVATLSKLISIYLIKIYRQSWHNVSVFDLFQVLSVGLLSGLITFAAVIVMRQVSVYAVPFGVVFIDVVLSVLALGAFRMLARVVSERVVLINSKQSEKGKRVLIIGAGSAGTTMAKELRKAPEVNMQPVGFLDDDEAKIKQTFVGLRVFGTTEVIDQVVKEQRIDMVLIAIPSNPDAVREILKKTSNLKVKHRILPRLTDLADENVSISQIREVDVEDLLQREPVNLNTDEIANYVSDKTVLVTGAGGSIGSEIVRQVCRFSPAHILLIGRGENSIYQLQLELNRSYSNIKYSAYITDVRDRESLKRIFETHKPDILFHAAAHKHVPLMEDNPEQAVFNNIMGTKNLVELALDYNVERFVNVSTDKAVNPTSVMGASKRVAEYVVEWGSTKARDTQIFVSVRFGNVLGSRGSVIPIFKDQIQSGGPVTVTHPDMNRYFMTIPEASQLVLQAGGMEHNGAVYVLDMGKPVKISDLARDLIQLSGLVPGKDIVIKFTGMRPGEKLFEELLTAEEGTESSKYKKIMISRKSKVGINNLDEMLGKIFAAAAQGDGTAIRKCFYEMIPNYSGYAGNGSPDETNTGQDLHSAKLN</sequence>
<keyword evidence="5" id="KW-1185">Reference proteome</keyword>
<feature type="domain" description="Polysaccharide biosynthesis protein CapD-like" evidence="3">
    <location>
        <begin position="303"/>
        <end position="587"/>
    </location>
</feature>
<dbReference type="InterPro" id="IPR003869">
    <property type="entry name" value="Polysac_CapD-like"/>
</dbReference>
<proteinExistence type="inferred from homology"/>
<reference evidence="4 5" key="1">
    <citation type="submission" date="2018-03" db="EMBL/GenBank/DDBJ databases">
        <title>Phenotypic and genomic properties of Cyclonatronum proteinivorum gen. nov., sp. nov., a haloalkaliphilic bacteroidete from soda lakes possessing Na+-translocating rhodopsin.</title>
        <authorList>
            <person name="Toshchakov S.V."/>
            <person name="Korzhenkov A."/>
            <person name="Samarov N.I."/>
            <person name="Kublanov I.V."/>
            <person name="Muntyan M.S."/>
            <person name="Sorokin D.Y."/>
        </authorList>
    </citation>
    <scope>NUCLEOTIDE SEQUENCE [LARGE SCALE GENOMIC DNA]</scope>
    <source>
        <strain evidence="4 5">Omega</strain>
    </source>
</reference>
<dbReference type="Proteomes" id="UP000254808">
    <property type="component" value="Chromosome"/>
</dbReference>
<gene>
    <name evidence="4" type="ORF">CYPRO_1158</name>
</gene>
<feature type="transmembrane region" description="Helical" evidence="2">
    <location>
        <begin position="26"/>
        <end position="47"/>
    </location>
</feature>
<dbReference type="EMBL" id="CP027806">
    <property type="protein sequence ID" value="AXJ00422.1"/>
    <property type="molecule type" value="Genomic_DNA"/>
</dbReference>
<keyword evidence="2" id="KW-0472">Membrane</keyword>
<dbReference type="KEGG" id="cprv:CYPRO_1158"/>
<organism evidence="4 5">
    <name type="scientific">Cyclonatronum proteinivorum</name>
    <dbReference type="NCBI Taxonomy" id="1457365"/>
    <lineage>
        <taxon>Bacteria</taxon>
        <taxon>Pseudomonadati</taxon>
        <taxon>Balneolota</taxon>
        <taxon>Balneolia</taxon>
        <taxon>Balneolales</taxon>
        <taxon>Cyclonatronaceae</taxon>
        <taxon>Cyclonatronum</taxon>
    </lineage>
</organism>